<dbReference type="EMBL" id="BAABJJ010000004">
    <property type="protein sequence ID" value="GAA4934130.1"/>
    <property type="molecule type" value="Genomic_DNA"/>
</dbReference>
<dbReference type="CDD" id="cd18773">
    <property type="entry name" value="PDC1_HK_sensor"/>
    <property type="match status" value="1"/>
</dbReference>
<dbReference type="Proteomes" id="UP001501302">
    <property type="component" value="Unassembled WGS sequence"/>
</dbReference>
<dbReference type="PANTHER" id="PTHR34309">
    <property type="entry name" value="SLR1406 PROTEIN"/>
    <property type="match status" value="1"/>
</dbReference>
<reference evidence="3" key="1">
    <citation type="journal article" date="2019" name="Int. J. Syst. Evol. Microbiol.">
        <title>The Global Catalogue of Microorganisms (GCM) 10K type strain sequencing project: providing services to taxonomists for standard genome sequencing and annotation.</title>
        <authorList>
            <consortium name="The Broad Institute Genomics Platform"/>
            <consortium name="The Broad Institute Genome Sequencing Center for Infectious Disease"/>
            <person name="Wu L."/>
            <person name="Ma J."/>
        </authorList>
    </citation>
    <scope>NUCLEOTIDE SEQUENCE [LARGE SCALE GENOMIC DNA]</scope>
    <source>
        <strain evidence="3">JCM 18285</strain>
    </source>
</reference>
<protein>
    <submittedName>
        <fullName evidence="2">Heme-binding protein</fullName>
    </submittedName>
</protein>
<dbReference type="InterPro" id="IPR005624">
    <property type="entry name" value="PduO/GlcC-like"/>
</dbReference>
<keyword evidence="1" id="KW-0732">Signal</keyword>
<dbReference type="InterPro" id="IPR038084">
    <property type="entry name" value="PduO/GlcC-like_sf"/>
</dbReference>
<dbReference type="SUPFAM" id="SSF143744">
    <property type="entry name" value="GlcG-like"/>
    <property type="match status" value="1"/>
</dbReference>
<accession>A0ABP9G9X9</accession>
<organism evidence="2 3">
    <name type="scientific">Algibacter agarivorans</name>
    <dbReference type="NCBI Taxonomy" id="1109741"/>
    <lineage>
        <taxon>Bacteria</taxon>
        <taxon>Pseudomonadati</taxon>
        <taxon>Bacteroidota</taxon>
        <taxon>Flavobacteriia</taxon>
        <taxon>Flavobacteriales</taxon>
        <taxon>Flavobacteriaceae</taxon>
        <taxon>Algibacter</taxon>
    </lineage>
</organism>
<proteinExistence type="predicted"/>
<feature type="signal peptide" evidence="1">
    <location>
        <begin position="1"/>
        <end position="25"/>
    </location>
</feature>
<dbReference type="PANTHER" id="PTHR34309:SF1">
    <property type="entry name" value="PROTEIN GLCG"/>
    <property type="match status" value="1"/>
</dbReference>
<dbReference type="Pfam" id="PF03928">
    <property type="entry name" value="HbpS-like"/>
    <property type="match status" value="1"/>
</dbReference>
<name>A0ABP9G9X9_9FLAO</name>
<feature type="chain" id="PRO_5046021844" evidence="1">
    <location>
        <begin position="26"/>
        <end position="161"/>
    </location>
</feature>
<evidence type="ECO:0000313" key="3">
    <source>
        <dbReference type="Proteomes" id="UP001501302"/>
    </source>
</evidence>
<dbReference type="Gene3D" id="3.30.450.150">
    <property type="entry name" value="Haem-degrading domain"/>
    <property type="match status" value="1"/>
</dbReference>
<dbReference type="RefSeq" id="WP_345189783.1">
    <property type="nucleotide sequence ID" value="NZ_BAABJJ010000004.1"/>
</dbReference>
<evidence type="ECO:0000256" key="1">
    <source>
        <dbReference type="SAM" id="SignalP"/>
    </source>
</evidence>
<dbReference type="InterPro" id="IPR052517">
    <property type="entry name" value="GlcG_carb_metab_protein"/>
</dbReference>
<gene>
    <name evidence="2" type="ORF">GCM10023314_03190</name>
</gene>
<comment type="caution">
    <text evidence="2">The sequence shown here is derived from an EMBL/GenBank/DDBJ whole genome shotgun (WGS) entry which is preliminary data.</text>
</comment>
<evidence type="ECO:0000313" key="2">
    <source>
        <dbReference type="EMBL" id="GAA4934130.1"/>
    </source>
</evidence>
<keyword evidence="3" id="KW-1185">Reference proteome</keyword>
<sequence>MNSIKHFKICAFALLLTLLSNTVHAQISNDISHEEALKVLLTEKKAEKLGVLENIAVIDAGANLKAFIRMDGSFIGSIDIAIKKAKTARYFNMASGDLGKISQPGGIVYNIELSNGGLITFPGGVPIKDENGTIIGAIGVSGGTIEEDHDIATVGTNAILQ</sequence>